<name>A0ABV0KVB4_9CYAN</name>
<dbReference type="NCBIfam" id="TIGR03949">
    <property type="entry name" value="bact_IIb_cerein"/>
    <property type="match status" value="1"/>
</dbReference>
<dbReference type="RefSeq" id="WP_190452608.1">
    <property type="nucleotide sequence ID" value="NZ_JAMPLM010000057.1"/>
</dbReference>
<protein>
    <submittedName>
        <fullName evidence="1">Class IIb bacteriocin, lactobin A/cerein 7B family</fullName>
    </submittedName>
</protein>
<dbReference type="EMBL" id="JAMPLM010000057">
    <property type="protein sequence ID" value="MEP1062220.1"/>
    <property type="molecule type" value="Genomic_DNA"/>
</dbReference>
<proteinExistence type="predicted"/>
<gene>
    <name evidence="1" type="ORF">NDI38_28000</name>
</gene>
<keyword evidence="2" id="KW-1185">Reference proteome</keyword>
<evidence type="ECO:0000313" key="1">
    <source>
        <dbReference type="EMBL" id="MEP1062220.1"/>
    </source>
</evidence>
<accession>A0ABV0KVB4</accession>
<comment type="caution">
    <text evidence="1">The sequence shown here is derived from an EMBL/GenBank/DDBJ whole genome shotgun (WGS) entry which is preliminary data.</text>
</comment>
<reference evidence="1 2" key="1">
    <citation type="submission" date="2022-04" db="EMBL/GenBank/DDBJ databases">
        <title>Positive selection, recombination, and allopatry shape intraspecific diversity of widespread and dominant cyanobacteria.</title>
        <authorList>
            <person name="Wei J."/>
            <person name="Shu W."/>
            <person name="Hu C."/>
        </authorList>
    </citation>
    <scope>NUCLEOTIDE SEQUENCE [LARGE SCALE GENOMIC DNA]</scope>
    <source>
        <strain evidence="1 2">AS-A4</strain>
    </source>
</reference>
<sequence>MSFEFESVNHCRSDTSGLNITSSHLLEDEDGLSDDELEQVSGGIAPLILVGAAARIAAPFVLRTAAKVVAKAASVEFGQGFAEGLRE</sequence>
<evidence type="ECO:0000313" key="2">
    <source>
        <dbReference type="Proteomes" id="UP001476950"/>
    </source>
</evidence>
<dbReference type="InterPro" id="IPR023991">
    <property type="entry name" value="Bacteriocin_IIb_lactobn/cerein"/>
</dbReference>
<dbReference type="Proteomes" id="UP001476950">
    <property type="component" value="Unassembled WGS sequence"/>
</dbReference>
<organism evidence="1 2">
    <name type="scientific">Stenomitos frigidus AS-A4</name>
    <dbReference type="NCBI Taxonomy" id="2933935"/>
    <lineage>
        <taxon>Bacteria</taxon>
        <taxon>Bacillati</taxon>
        <taxon>Cyanobacteriota</taxon>
        <taxon>Cyanophyceae</taxon>
        <taxon>Leptolyngbyales</taxon>
        <taxon>Leptolyngbyaceae</taxon>
        <taxon>Stenomitos</taxon>
    </lineage>
</organism>